<organism evidence="2 3">
    <name type="scientific">Globodera pallida</name>
    <name type="common">Potato cyst nematode worm</name>
    <name type="synonym">Heterodera pallida</name>
    <dbReference type="NCBI Taxonomy" id="36090"/>
    <lineage>
        <taxon>Eukaryota</taxon>
        <taxon>Metazoa</taxon>
        <taxon>Ecdysozoa</taxon>
        <taxon>Nematoda</taxon>
        <taxon>Chromadorea</taxon>
        <taxon>Rhabditida</taxon>
        <taxon>Tylenchina</taxon>
        <taxon>Tylenchomorpha</taxon>
        <taxon>Tylenchoidea</taxon>
        <taxon>Heteroderidae</taxon>
        <taxon>Heteroderinae</taxon>
        <taxon>Globodera</taxon>
    </lineage>
</organism>
<accession>A0A183C1B9</accession>
<dbReference type="InterPro" id="IPR043502">
    <property type="entry name" value="DNA/RNA_pol_sf"/>
</dbReference>
<dbReference type="InterPro" id="IPR036397">
    <property type="entry name" value="RNaseH_sf"/>
</dbReference>
<dbReference type="PROSITE" id="PS50994">
    <property type="entry name" value="INTEGRASE"/>
    <property type="match status" value="1"/>
</dbReference>
<dbReference type="InterPro" id="IPR000477">
    <property type="entry name" value="RT_dom"/>
</dbReference>
<feature type="domain" description="Integrase catalytic" evidence="1">
    <location>
        <begin position="236"/>
        <end position="416"/>
    </location>
</feature>
<dbReference type="PANTHER" id="PTHR37984:SF5">
    <property type="entry name" value="PROTEIN NYNRIN-LIKE"/>
    <property type="match status" value="1"/>
</dbReference>
<reference evidence="2" key="1">
    <citation type="submission" date="2013-12" db="EMBL/GenBank/DDBJ databases">
        <authorList>
            <person name="Aslett M."/>
        </authorList>
    </citation>
    <scope>NUCLEOTIDE SEQUENCE [LARGE SCALE GENOMIC DNA]</scope>
    <source>
        <strain evidence="2">Lindley</strain>
    </source>
</reference>
<dbReference type="Pfam" id="PF00078">
    <property type="entry name" value="RVT_1"/>
    <property type="match status" value="1"/>
</dbReference>
<dbReference type="Gene3D" id="3.30.70.270">
    <property type="match status" value="1"/>
</dbReference>
<dbReference type="InterPro" id="IPR012337">
    <property type="entry name" value="RNaseH-like_sf"/>
</dbReference>
<dbReference type="GO" id="GO:0015074">
    <property type="term" value="P:DNA integration"/>
    <property type="evidence" value="ECO:0007669"/>
    <property type="project" value="InterPro"/>
</dbReference>
<dbReference type="AlphaFoldDB" id="A0A183C1B9"/>
<protein>
    <submittedName>
        <fullName evidence="3">Integrase catalytic domain-containing protein</fullName>
    </submittedName>
</protein>
<keyword evidence="2" id="KW-1185">Reference proteome</keyword>
<name>A0A183C1B9_GLOPA</name>
<dbReference type="InterPro" id="IPR043128">
    <property type="entry name" value="Rev_trsase/Diguanyl_cyclase"/>
</dbReference>
<evidence type="ECO:0000259" key="1">
    <source>
        <dbReference type="PROSITE" id="PS50994"/>
    </source>
</evidence>
<dbReference type="GO" id="GO:0003676">
    <property type="term" value="F:nucleic acid binding"/>
    <property type="evidence" value="ECO:0007669"/>
    <property type="project" value="InterPro"/>
</dbReference>
<dbReference type="SUPFAM" id="SSF53098">
    <property type="entry name" value="Ribonuclease H-like"/>
    <property type="match status" value="1"/>
</dbReference>
<dbReference type="PANTHER" id="PTHR37984">
    <property type="entry name" value="PROTEIN CBG26694"/>
    <property type="match status" value="1"/>
</dbReference>
<evidence type="ECO:0000313" key="2">
    <source>
        <dbReference type="Proteomes" id="UP000050741"/>
    </source>
</evidence>
<proteinExistence type="predicted"/>
<dbReference type="WBParaSite" id="GPLIN_000666200">
    <property type="protein sequence ID" value="GPLIN_000666200"/>
    <property type="gene ID" value="GPLIN_000666200"/>
</dbReference>
<reference evidence="2" key="2">
    <citation type="submission" date="2014-05" db="EMBL/GenBank/DDBJ databases">
        <title>The genome and life-stage specific transcriptomes of Globodera pallida elucidate key aspects of plant parasitism by a cyst nematode.</title>
        <authorList>
            <person name="Cotton J.A."/>
            <person name="Lilley C.J."/>
            <person name="Jones L.M."/>
            <person name="Kikuchi T."/>
            <person name="Reid A.J."/>
            <person name="Thorpe P."/>
            <person name="Tsai I.J."/>
            <person name="Beasley H."/>
            <person name="Blok V."/>
            <person name="Cock P.J.A."/>
            <person name="Van den Akker S.E."/>
            <person name="Holroyd N."/>
            <person name="Hunt M."/>
            <person name="Mantelin S."/>
            <person name="Naghra H."/>
            <person name="Pain A."/>
            <person name="Palomares-Rius J.E."/>
            <person name="Zarowiecki M."/>
            <person name="Berriman M."/>
            <person name="Jones J.T."/>
            <person name="Urwin P.E."/>
        </authorList>
    </citation>
    <scope>NUCLEOTIDE SEQUENCE [LARGE SCALE GENOMIC DNA]</scope>
    <source>
        <strain evidence="2">Lindley</strain>
    </source>
</reference>
<dbReference type="Proteomes" id="UP000050741">
    <property type="component" value="Unassembled WGS sequence"/>
</dbReference>
<dbReference type="SUPFAM" id="SSF56672">
    <property type="entry name" value="DNA/RNA polymerases"/>
    <property type="match status" value="1"/>
</dbReference>
<reference evidence="3" key="3">
    <citation type="submission" date="2016-06" db="UniProtKB">
        <authorList>
            <consortium name="WormBaseParasite"/>
        </authorList>
    </citation>
    <scope>IDENTIFICATION</scope>
</reference>
<evidence type="ECO:0000313" key="3">
    <source>
        <dbReference type="WBParaSite" id="GPLIN_000666200"/>
    </source>
</evidence>
<dbReference type="InterPro" id="IPR050951">
    <property type="entry name" value="Retrovirus_Pol_polyprotein"/>
</dbReference>
<dbReference type="InterPro" id="IPR001584">
    <property type="entry name" value="Integrase_cat-core"/>
</dbReference>
<dbReference type="Gene3D" id="3.30.420.10">
    <property type="entry name" value="Ribonuclease H-like superfamily/Ribonuclease H"/>
    <property type="match status" value="1"/>
</dbReference>
<dbReference type="Gene3D" id="3.10.10.10">
    <property type="entry name" value="HIV Type 1 Reverse Transcriptase, subunit A, domain 1"/>
    <property type="match status" value="1"/>
</dbReference>
<sequence>MIPTNPKDIPVRIYAAMHIALANELRQSDEGPWLEDQGNQDLGSCLVREHDIITTTEEPLSTNLVALPSDFGKRSEITWKNGLKTGVMKKDGGLRPCIDFRKLNEVTVPDHFPLPRLEVVLEKVGNCNWYTSLDLSSGFLQIRLTERASRKCGIITEDDVFQMTHMPFGLRNATKLEGIAEFPACLSLSLESRLVMDKSVNMMTLRGADGNSYTVDLKLEQKSDHEATAFIKFIETGEMPEGMNETEKERMHADIVNWARSCITCQLRHMPTPGYRAEMKLPQSNTLFAKVGLDLAVPVQDAKAATLVKAFLSNCYLKFGRCTELITDNATAFTSEFFREFCSMLYISKRYATPHWSQGNAITERSFRTFHNIMSKYISPDQPDFDEHLDMVTFCYNTATHQSTGESPFFLMYGRDPIFCVDQMLDPRTAHAPMATDLAEFKLKLVSSLRSAWEATAAECADAQLRAKAQYDKLVRVLEALLAHSQTLQKRKTMPSKRQGQRRCKTWLAMTIMAKQYPLNLNPNSSQRRRKLCHGTLTI</sequence>
<dbReference type="GO" id="GO:0042575">
    <property type="term" value="C:DNA polymerase complex"/>
    <property type="evidence" value="ECO:0007669"/>
    <property type="project" value="UniProtKB-ARBA"/>
</dbReference>
<dbReference type="CDD" id="cd01647">
    <property type="entry name" value="RT_LTR"/>
    <property type="match status" value="1"/>
</dbReference>